<evidence type="ECO:0000313" key="5">
    <source>
        <dbReference type="EMBL" id="MCU6687697.1"/>
    </source>
</evidence>
<name>A0ABT2RQM4_9FIRM</name>
<feature type="chain" id="PRO_5045563211" evidence="3">
    <location>
        <begin position="26"/>
        <end position="1641"/>
    </location>
</feature>
<evidence type="ECO:0000259" key="4">
    <source>
        <dbReference type="PROSITE" id="PS50835"/>
    </source>
</evidence>
<feature type="region of interest" description="Disordered" evidence="1">
    <location>
        <begin position="1580"/>
        <end position="1606"/>
    </location>
</feature>
<dbReference type="Gene3D" id="2.60.40.10">
    <property type="entry name" value="Immunoglobulins"/>
    <property type="match status" value="1"/>
</dbReference>
<feature type="compositionally biased region" description="Low complexity" evidence="1">
    <location>
        <begin position="1589"/>
        <end position="1606"/>
    </location>
</feature>
<keyword evidence="2" id="KW-1133">Transmembrane helix</keyword>
<dbReference type="Proteomes" id="UP001652431">
    <property type="component" value="Unassembled WGS sequence"/>
</dbReference>
<organism evidence="5 6">
    <name type="scientific">Dorea acetigenes</name>
    <dbReference type="NCBI Taxonomy" id="2981787"/>
    <lineage>
        <taxon>Bacteria</taxon>
        <taxon>Bacillati</taxon>
        <taxon>Bacillota</taxon>
        <taxon>Clostridia</taxon>
        <taxon>Lachnospirales</taxon>
        <taxon>Lachnospiraceae</taxon>
        <taxon>Dorea</taxon>
    </lineage>
</organism>
<reference evidence="5 6" key="1">
    <citation type="journal article" date="2021" name="ISME Commun">
        <title>Automated analysis of genomic sequences facilitates high-throughput and comprehensive description of bacteria.</title>
        <authorList>
            <person name="Hitch T.C.A."/>
        </authorList>
    </citation>
    <scope>NUCLEOTIDE SEQUENCE [LARGE SCALE GENOMIC DNA]</scope>
    <source>
        <strain evidence="5 6">Sanger_03</strain>
    </source>
</reference>
<dbReference type="InterPro" id="IPR046240">
    <property type="entry name" value="DUF6273"/>
</dbReference>
<dbReference type="InterPro" id="IPR036179">
    <property type="entry name" value="Ig-like_dom_sf"/>
</dbReference>
<dbReference type="PROSITE" id="PS50835">
    <property type="entry name" value="IG_LIKE"/>
    <property type="match status" value="1"/>
</dbReference>
<feature type="signal peptide" evidence="3">
    <location>
        <begin position="1"/>
        <end position="25"/>
    </location>
</feature>
<protein>
    <submittedName>
        <fullName evidence="5">Carbohydrate-binding domain-containing protein</fullName>
    </submittedName>
</protein>
<keyword evidence="3" id="KW-0732">Signal</keyword>
<accession>A0ABT2RQM4</accession>
<comment type="caution">
    <text evidence="5">The sequence shown here is derived from an EMBL/GenBank/DDBJ whole genome shotgun (WGS) entry which is preliminary data.</text>
</comment>
<sequence length="1641" mass="175908">MKKRLFSALLCFCLLAGLLPAAAFAVETDTGKAIQLGTSAIKKGDSVYYGTCDSEINGYTQGDAIQWQVLDAENDNTGSDGMFLLSKYLLKDIQFEAAGQTNIWQNSDAQEWCKNFVKSSFATGEQTGIKALTKTDNVESLYGVGWGESQLDQDQVFFLSAREASDYLSSYDGADELKATYKNGDSWFWWLRSPAFDKSDDVGLVIDGGAVSKTIASSNYAARPAFNLKLDAVLFSSATVGGKADTAVDGNLTAVGTTGTDWKLTLPDESRSFSANVDGQASVSASAGDNVQITYSGAQTGDNEYVSVLLCDSSDTVLYYGNIARNSESGTASVIIPVDLQPGSYTLKVFSEQYNGDYKTDYASAFQPVDLTVSSNIAGTPAITSQPQDETYIIGDTVHTISVEASASDGGTLSYQWYSNMTDSNSGGTKLDEETNSSYTPDISAEGTTYYYCVVTNTLGGTTAETVSDTAKIEVLPVFEEYDLYIYAESGYNNIRVTNMNASDVLGDGGTVSYDASTCTLTLDNAKIAGIMTYGNEQKTLTINVAGDSVIESPQYNAIRLQGSRRTVSGNRIYYRDKLIITGDGKLTINALGDYTVGISTYDNVTIEEANVEINAANYTAIVIDTQNDPNQGDIDLNIVNSTVTATTKGSETNAFYITSGGIKINNSDVTVQAASSGYPTLWAATGIEITGGSDVTAATGDGNAFYSPGGIKIDGSVVTANGETSYNPAMYANFIEITGGSDVTATTGDGNAIWAADGGILIDNSAVKATVIGEYGSYVIYTYEGDVVIRNGSNVTAESATDTAMICVEGNMTVADSTVIAVGGTCEGIVVDKTLDAKNSTVNISRAAAVSDPAIVVCQLNVEASEITADGGIRFYNYSTGNTDNIAFSMTPASGKLVELKVDDANHDGSAAVHFNKGAESPYDTTVNFDTDAMSTLYDYKYVRIGEHTHAGGTATCTDPVVCDDCGRQYGDVDPDNHSFTNYVYNNDATCTADGTETAECDRCGKTDTREKAGSMLGHNAVKTEAKAATCTEDGNTEYWTCGTCGKYFSDADGKTEIILADTVISATGHTLTHTPAKAATCIEEGNTEYWTCGTCGKYFSDADGKTEIILADTVISATGHTLTHTPAKAATCTEEGNTEYWTCDTCGKHFSDAEGTTEITDLDTWKVIPKLNHTWSADYLKENADADKHYHVCTICGTKDAGEAHTWNVEAATEETDKHCTVCGYVAEEKLGHVHVGKYVAGKDATCTEEGSKEYYSCSCGRFFEDADCKVEITDLDTWKVIPKLNHTWSADYLKEHADAEKHYHICTVCGTRDAGEAHTWNVEAATEETDKHCTVCGYVAEAQLGHVHVGMYVVGEDATCTEDGSKEYYSCSCGKFFEDESCTVEITDLNTWKVIPKVDHTWSADYLEEHADAEKHYHVCTVCGTKDAGENHTWNVEAATEETDRHCTVCGYVAEEKLEPVHNHQGKHISGKDATCTDEGNNEYWYCETCGKYFRDEELTQEITKKETVIEARGHGKAELKNKKEATCTTEGYTGDKVCEDCGEVLEKGETISKLTHSYKDGTCTVCGASDPNYKTAAPTGSGKQSGNAGKSGNVGKSSNSPKTGDNSNIALWIFLMLVAGAALTGTTVYTHKKKRSR</sequence>
<dbReference type="InterPro" id="IPR007110">
    <property type="entry name" value="Ig-like_dom"/>
</dbReference>
<dbReference type="SUPFAM" id="SSF48726">
    <property type="entry name" value="Immunoglobulin"/>
    <property type="match status" value="1"/>
</dbReference>
<evidence type="ECO:0000256" key="2">
    <source>
        <dbReference type="SAM" id="Phobius"/>
    </source>
</evidence>
<keyword evidence="6" id="KW-1185">Reference proteome</keyword>
<dbReference type="EMBL" id="JAOQJU010000025">
    <property type="protein sequence ID" value="MCU6687697.1"/>
    <property type="molecule type" value="Genomic_DNA"/>
</dbReference>
<keyword evidence="2" id="KW-0472">Membrane</keyword>
<evidence type="ECO:0000256" key="1">
    <source>
        <dbReference type="SAM" id="MobiDB-lite"/>
    </source>
</evidence>
<dbReference type="RefSeq" id="WP_158371474.1">
    <property type="nucleotide sequence ID" value="NZ_JAOQJU010000025.1"/>
</dbReference>
<feature type="transmembrane region" description="Helical" evidence="2">
    <location>
        <begin position="1613"/>
        <end position="1633"/>
    </location>
</feature>
<feature type="domain" description="Ig-like" evidence="4">
    <location>
        <begin position="381"/>
        <end position="468"/>
    </location>
</feature>
<evidence type="ECO:0000313" key="6">
    <source>
        <dbReference type="Proteomes" id="UP001652431"/>
    </source>
</evidence>
<dbReference type="Pfam" id="PF19789">
    <property type="entry name" value="DUF6273"/>
    <property type="match status" value="1"/>
</dbReference>
<proteinExistence type="predicted"/>
<gene>
    <name evidence="5" type="ORF">OCV99_14385</name>
</gene>
<evidence type="ECO:0000256" key="3">
    <source>
        <dbReference type="SAM" id="SignalP"/>
    </source>
</evidence>
<keyword evidence="2" id="KW-0812">Transmembrane</keyword>
<dbReference type="InterPro" id="IPR013783">
    <property type="entry name" value="Ig-like_fold"/>
</dbReference>